<dbReference type="EMBL" id="RKLU01000004">
    <property type="protein sequence ID" value="TQQ79915.1"/>
    <property type="molecule type" value="Genomic_DNA"/>
</dbReference>
<comment type="caution">
    <text evidence="2">The sequence shown here is derived from an EMBL/GenBank/DDBJ whole genome shotgun (WGS) entry which is preliminary data.</text>
</comment>
<dbReference type="Proteomes" id="UP000705823">
    <property type="component" value="Unassembled WGS sequence"/>
</dbReference>
<dbReference type="OrthoDB" id="193911at2157"/>
<organism evidence="2 3">
    <name type="scientific">Halonotius terrestris</name>
    <dbReference type="NCBI Taxonomy" id="2487750"/>
    <lineage>
        <taxon>Archaea</taxon>
        <taxon>Methanobacteriati</taxon>
        <taxon>Methanobacteriota</taxon>
        <taxon>Stenosarchaea group</taxon>
        <taxon>Halobacteria</taxon>
        <taxon>Halobacteriales</taxon>
        <taxon>Haloferacaceae</taxon>
        <taxon>Halonotius</taxon>
    </lineage>
</organism>
<evidence type="ECO:0000259" key="1">
    <source>
        <dbReference type="Pfam" id="PF25930"/>
    </source>
</evidence>
<dbReference type="Pfam" id="PF25930">
    <property type="entry name" value="DUF7975"/>
    <property type="match status" value="1"/>
</dbReference>
<proteinExistence type="predicted"/>
<evidence type="ECO:0000313" key="2">
    <source>
        <dbReference type="EMBL" id="TQQ79915.1"/>
    </source>
</evidence>
<dbReference type="AlphaFoldDB" id="A0A8J8PAZ6"/>
<gene>
    <name evidence="2" type="ORF">EGH24_10560</name>
</gene>
<dbReference type="InterPro" id="IPR058281">
    <property type="entry name" value="DUF7975"/>
</dbReference>
<reference evidence="2" key="1">
    <citation type="submission" date="2019-02" db="EMBL/GenBank/DDBJ databases">
        <title>Halonotius sp. a new haloarchaeum isolated from saline soil.</title>
        <authorList>
            <person name="Duran-Viseras A."/>
            <person name="Sanchez-Porro C."/>
            <person name="Ventosa A."/>
        </authorList>
    </citation>
    <scope>NUCLEOTIDE SEQUENCE</scope>
    <source>
        <strain evidence="2">F15B</strain>
    </source>
</reference>
<keyword evidence="3" id="KW-1185">Reference proteome</keyword>
<evidence type="ECO:0000313" key="3">
    <source>
        <dbReference type="Proteomes" id="UP000705823"/>
    </source>
</evidence>
<sequence>MTRFDASEADARRELFTATVTAHRERGSEFCTLEPDETAPDADDELVPWIQFGSNTVALDCTDSELDRLKELLGEYPDFRIDDLESPEEAEGTHVRITTHSDEDRLAEFFESVFQQAFGYPADYRVWAVSV</sequence>
<dbReference type="RefSeq" id="WP_142980107.1">
    <property type="nucleotide sequence ID" value="NZ_RKLU01000004.1"/>
</dbReference>
<protein>
    <recommendedName>
        <fullName evidence="1">DUF7975 domain-containing protein</fullName>
    </recommendedName>
</protein>
<feature type="domain" description="DUF7975" evidence="1">
    <location>
        <begin position="1"/>
        <end position="131"/>
    </location>
</feature>
<accession>A0A8J8PAZ6</accession>
<name>A0A8J8PAZ6_9EURY</name>